<name>A0A2T7P7H1_POMCA</name>
<keyword evidence="2" id="KW-1185">Reference proteome</keyword>
<dbReference type="Proteomes" id="UP000245119">
    <property type="component" value="Linkage Group LG5"/>
</dbReference>
<sequence length="142" mass="15779">MYALFESFSEIKIQTLNSVSSYDLNCQTLGPEALVCCSENLVRMRISSQHRILEGIIKNKCLLRDMGMLSPAARTATLVSCQAECVRIPSHASKSRLANLHGDRTEIQSSEGFKPGMVPDLIVYPREASCFRDKEAAPVTRE</sequence>
<accession>A0A2T7P7H1</accession>
<reference evidence="1 2" key="1">
    <citation type="submission" date="2018-04" db="EMBL/GenBank/DDBJ databases">
        <title>The genome of golden apple snail Pomacea canaliculata provides insight into stress tolerance and invasive adaptation.</title>
        <authorList>
            <person name="Liu C."/>
            <person name="Liu B."/>
            <person name="Ren Y."/>
            <person name="Zhang Y."/>
            <person name="Wang H."/>
            <person name="Li S."/>
            <person name="Jiang F."/>
            <person name="Yin L."/>
            <person name="Zhang G."/>
            <person name="Qian W."/>
            <person name="Fan W."/>
        </authorList>
    </citation>
    <scope>NUCLEOTIDE SEQUENCE [LARGE SCALE GENOMIC DNA]</scope>
    <source>
        <strain evidence="1">SZHN2017</strain>
        <tissue evidence="1">Muscle</tissue>
    </source>
</reference>
<proteinExistence type="predicted"/>
<dbReference type="EMBL" id="PZQS01000005">
    <property type="protein sequence ID" value="PVD29375.1"/>
    <property type="molecule type" value="Genomic_DNA"/>
</dbReference>
<organism evidence="1 2">
    <name type="scientific">Pomacea canaliculata</name>
    <name type="common">Golden apple snail</name>
    <dbReference type="NCBI Taxonomy" id="400727"/>
    <lineage>
        <taxon>Eukaryota</taxon>
        <taxon>Metazoa</taxon>
        <taxon>Spiralia</taxon>
        <taxon>Lophotrochozoa</taxon>
        <taxon>Mollusca</taxon>
        <taxon>Gastropoda</taxon>
        <taxon>Caenogastropoda</taxon>
        <taxon>Architaenioglossa</taxon>
        <taxon>Ampullarioidea</taxon>
        <taxon>Ampullariidae</taxon>
        <taxon>Pomacea</taxon>
    </lineage>
</organism>
<evidence type="ECO:0000313" key="1">
    <source>
        <dbReference type="EMBL" id="PVD29375.1"/>
    </source>
</evidence>
<dbReference type="AlphaFoldDB" id="A0A2T7P7H1"/>
<gene>
    <name evidence="1" type="ORF">C0Q70_08626</name>
</gene>
<evidence type="ECO:0000313" key="2">
    <source>
        <dbReference type="Proteomes" id="UP000245119"/>
    </source>
</evidence>
<protein>
    <submittedName>
        <fullName evidence="1">Uncharacterized protein</fullName>
    </submittedName>
</protein>
<comment type="caution">
    <text evidence="1">The sequence shown here is derived from an EMBL/GenBank/DDBJ whole genome shotgun (WGS) entry which is preliminary data.</text>
</comment>